<name>A0ACB8GM66_PSICU</name>
<organism evidence="1 2">
    <name type="scientific">Psilocybe cubensis</name>
    <name type="common">Psychedelic mushroom</name>
    <name type="synonym">Stropharia cubensis</name>
    <dbReference type="NCBI Taxonomy" id="181762"/>
    <lineage>
        <taxon>Eukaryota</taxon>
        <taxon>Fungi</taxon>
        <taxon>Dikarya</taxon>
        <taxon>Basidiomycota</taxon>
        <taxon>Agaricomycotina</taxon>
        <taxon>Agaricomycetes</taxon>
        <taxon>Agaricomycetidae</taxon>
        <taxon>Agaricales</taxon>
        <taxon>Agaricineae</taxon>
        <taxon>Strophariaceae</taxon>
        <taxon>Psilocybe</taxon>
    </lineage>
</organism>
<reference evidence="1" key="1">
    <citation type="submission" date="2021-10" db="EMBL/GenBank/DDBJ databases">
        <title>Psilocybe cubensis genome.</title>
        <authorList>
            <person name="Mckernan K.J."/>
            <person name="Crawford S."/>
            <person name="Trippe A."/>
            <person name="Kane L.T."/>
            <person name="Mclaughlin S."/>
        </authorList>
    </citation>
    <scope>NUCLEOTIDE SEQUENCE</scope>
    <source>
        <strain evidence="1">MGC-MH-2018</strain>
    </source>
</reference>
<evidence type="ECO:0000313" key="2">
    <source>
        <dbReference type="Proteomes" id="UP000664032"/>
    </source>
</evidence>
<dbReference type="EMBL" id="JAFIQS020000010">
    <property type="protein sequence ID" value="KAH9476564.1"/>
    <property type="molecule type" value="Genomic_DNA"/>
</dbReference>
<keyword evidence="2" id="KW-1185">Reference proteome</keyword>
<comment type="caution">
    <text evidence="1">The sequence shown here is derived from an EMBL/GenBank/DDBJ whole genome shotgun (WGS) entry which is preliminary data.</text>
</comment>
<protein>
    <submittedName>
        <fullName evidence="1">Uncharacterized protein</fullName>
    </submittedName>
</protein>
<proteinExistence type="predicted"/>
<dbReference type="Proteomes" id="UP000664032">
    <property type="component" value="Unassembled WGS sequence"/>
</dbReference>
<evidence type="ECO:0000313" key="1">
    <source>
        <dbReference type="EMBL" id="KAH9476564.1"/>
    </source>
</evidence>
<accession>A0ACB8GM66</accession>
<sequence>MSYGLMALDLHRNMARWENEVFHVIVHPWPGESNPRPDQTFLAIDAKPRRIDELHEVHELGIRQELEKLKAEVKGDKQLCGMVVITTDIESMISITWPIAFTDVLPAIPPGVDADDWKEPLLIKLNFGMIPKGNGLSPGVHWTASLWMAQKKYDAVYKMSQATALGRRNPLQSKSCQKADWPVHKTTCSKFRDILQADASAPEDARIQKALHLFANKHKSVLGTYGVIAMDFRFDITRGLRDAVAVFLKYVPNEKRTDQAFKAIHAAVVPFELFGVEREEYLREESRKLHEEVKGTRTIGCVLVVCFTVDSGWHEDAKDVEDSLVHPTAEFKEPPEGWTLPPFPPRWVPRGNVSYRVLGFPLRWSDFIRFAEQHELEVGEPEWDKASAAFSDMMDYLVDYKCQFAEIAIGDAEVPVILVADNSKMKHLKHPKEAKRIYFVQTYLGLKRPPVWLFHRQRMRDNIKLEKWFDEEDVENEEHSQQDGKTDHALEKIENSEQAPLGISSQIDDDKSK</sequence>
<gene>
    <name evidence="1" type="ORF">JR316_0010476</name>
</gene>